<protein>
    <recommendedName>
        <fullName evidence="5">5-formyltetrahydrofolate cyclo-ligase</fullName>
        <ecNumber evidence="5">6.3.3.2</ecNumber>
    </recommendedName>
</protein>
<dbReference type="InterPro" id="IPR024185">
    <property type="entry name" value="FTHF_cligase-like_sf"/>
</dbReference>
<sequence>MPATDTRNALTDLVQAKQQIRAAALARRAAMTAVQRIECSLALTAHVDGLNLKPGETVSGFWPIRDEIDPRPLMHELASRGHPLCLPVVAKPHLLFRKLDRETKLVPAGFGTSVPEEASPNMRPDVMLVPLAAFDARGGRLGYGKGHYDTAIAALEKDGPVLRIGLAFSVQEVDQVPTEPHDQFLHGILTETGLRWFHTREDR</sequence>
<keyword evidence="2 4" id="KW-0547">Nucleotide-binding</keyword>
<feature type="binding site" evidence="4">
    <location>
        <begin position="17"/>
        <end position="21"/>
    </location>
    <ligand>
        <name>ATP</name>
        <dbReference type="ChEBI" id="CHEBI:30616"/>
    </ligand>
</feature>
<evidence type="ECO:0000256" key="5">
    <source>
        <dbReference type="RuleBase" id="RU361279"/>
    </source>
</evidence>
<evidence type="ECO:0000256" key="4">
    <source>
        <dbReference type="PIRSR" id="PIRSR006806-1"/>
    </source>
</evidence>
<comment type="catalytic activity">
    <reaction evidence="5">
        <text>(6S)-5-formyl-5,6,7,8-tetrahydrofolate + ATP = (6R)-5,10-methenyltetrahydrofolate + ADP + phosphate</text>
        <dbReference type="Rhea" id="RHEA:10488"/>
        <dbReference type="ChEBI" id="CHEBI:30616"/>
        <dbReference type="ChEBI" id="CHEBI:43474"/>
        <dbReference type="ChEBI" id="CHEBI:57455"/>
        <dbReference type="ChEBI" id="CHEBI:57457"/>
        <dbReference type="ChEBI" id="CHEBI:456216"/>
        <dbReference type="EC" id="6.3.3.2"/>
    </reaction>
</comment>
<comment type="cofactor">
    <cofactor evidence="5">
        <name>Mg(2+)</name>
        <dbReference type="ChEBI" id="CHEBI:18420"/>
    </cofactor>
</comment>
<keyword evidence="3 4" id="KW-0067">ATP-binding</keyword>
<evidence type="ECO:0000313" key="7">
    <source>
        <dbReference type="Proteomes" id="UP000183900"/>
    </source>
</evidence>
<dbReference type="Pfam" id="PF01812">
    <property type="entry name" value="5-FTHF_cyc-lig"/>
    <property type="match status" value="1"/>
</dbReference>
<keyword evidence="5" id="KW-0479">Metal-binding</keyword>
<dbReference type="PIRSF" id="PIRSF006806">
    <property type="entry name" value="FTHF_cligase"/>
    <property type="match status" value="1"/>
</dbReference>
<dbReference type="NCBIfam" id="TIGR02727">
    <property type="entry name" value="MTHFS_bact"/>
    <property type="match status" value="1"/>
</dbReference>
<dbReference type="InterPro" id="IPR037171">
    <property type="entry name" value="NagB/RpiA_transferase-like"/>
</dbReference>
<dbReference type="OrthoDB" id="9801938at2"/>
<keyword evidence="5" id="KW-0460">Magnesium</keyword>
<comment type="similarity">
    <text evidence="1 5">Belongs to the 5-formyltetrahydrofolate cyclo-ligase family.</text>
</comment>
<evidence type="ECO:0000256" key="3">
    <source>
        <dbReference type="ARBA" id="ARBA00022840"/>
    </source>
</evidence>
<dbReference type="PANTHER" id="PTHR23407:SF1">
    <property type="entry name" value="5-FORMYLTETRAHYDROFOLATE CYCLO-LIGASE"/>
    <property type="match status" value="1"/>
</dbReference>
<dbReference type="RefSeq" id="WP_055456408.1">
    <property type="nucleotide sequence ID" value="NZ_CYHE01000010.1"/>
</dbReference>
<dbReference type="EC" id="6.3.3.2" evidence="5"/>
<dbReference type="InterPro" id="IPR002698">
    <property type="entry name" value="FTHF_cligase"/>
</dbReference>
<proteinExistence type="inferred from homology"/>
<feature type="binding site" evidence="4">
    <location>
        <begin position="140"/>
        <end position="148"/>
    </location>
    <ligand>
        <name>ATP</name>
        <dbReference type="ChEBI" id="CHEBI:30616"/>
    </ligand>
</feature>
<accession>A0A0K6I5U6</accession>
<keyword evidence="7" id="KW-1185">Reference proteome</keyword>
<dbReference type="AlphaFoldDB" id="A0A0K6I5U6"/>
<dbReference type="GO" id="GO:0046872">
    <property type="term" value="F:metal ion binding"/>
    <property type="evidence" value="ECO:0007669"/>
    <property type="project" value="UniProtKB-KW"/>
</dbReference>
<dbReference type="GO" id="GO:0009396">
    <property type="term" value="P:folic acid-containing compound biosynthetic process"/>
    <property type="evidence" value="ECO:0007669"/>
    <property type="project" value="TreeGrafter"/>
</dbReference>
<evidence type="ECO:0000313" key="6">
    <source>
        <dbReference type="EMBL" id="CUA98642.1"/>
    </source>
</evidence>
<dbReference type="GO" id="GO:0005524">
    <property type="term" value="F:ATP binding"/>
    <property type="evidence" value="ECO:0007669"/>
    <property type="project" value="UniProtKB-KW"/>
</dbReference>
<dbReference type="Gene3D" id="3.40.50.10420">
    <property type="entry name" value="NagB/RpiA/CoA transferase-like"/>
    <property type="match status" value="1"/>
</dbReference>
<feature type="binding site" evidence="4">
    <location>
        <position position="67"/>
    </location>
    <ligand>
        <name>substrate</name>
    </ligand>
</feature>
<dbReference type="Proteomes" id="UP000183900">
    <property type="component" value="Unassembled WGS sequence"/>
</dbReference>
<dbReference type="GO" id="GO:0030272">
    <property type="term" value="F:5-formyltetrahydrofolate cyclo-ligase activity"/>
    <property type="evidence" value="ECO:0007669"/>
    <property type="project" value="UniProtKB-EC"/>
</dbReference>
<evidence type="ECO:0000256" key="1">
    <source>
        <dbReference type="ARBA" id="ARBA00010638"/>
    </source>
</evidence>
<organism evidence="6 7">
    <name type="scientific">Pannonibacter indicus</name>
    <dbReference type="NCBI Taxonomy" id="466044"/>
    <lineage>
        <taxon>Bacteria</taxon>
        <taxon>Pseudomonadati</taxon>
        <taxon>Pseudomonadota</taxon>
        <taxon>Alphaproteobacteria</taxon>
        <taxon>Hyphomicrobiales</taxon>
        <taxon>Stappiaceae</taxon>
        <taxon>Pannonibacter</taxon>
    </lineage>
</organism>
<dbReference type="GO" id="GO:0035999">
    <property type="term" value="P:tetrahydrofolate interconversion"/>
    <property type="evidence" value="ECO:0007669"/>
    <property type="project" value="TreeGrafter"/>
</dbReference>
<dbReference type="SUPFAM" id="SSF100950">
    <property type="entry name" value="NagB/RpiA/CoA transferase-like"/>
    <property type="match status" value="1"/>
</dbReference>
<dbReference type="PANTHER" id="PTHR23407">
    <property type="entry name" value="ATPASE INHIBITOR/5-FORMYLTETRAHYDROFOLATE CYCLO-LIGASE"/>
    <property type="match status" value="1"/>
</dbReference>
<gene>
    <name evidence="6" type="ORF">Ga0061067_11079</name>
</gene>
<dbReference type="EMBL" id="CYHE01000010">
    <property type="protein sequence ID" value="CUA98642.1"/>
    <property type="molecule type" value="Genomic_DNA"/>
</dbReference>
<keyword evidence="6" id="KW-0436">Ligase</keyword>
<name>A0A0K6I5U6_9HYPH</name>
<reference evidence="7" key="1">
    <citation type="submission" date="2015-08" db="EMBL/GenBank/DDBJ databases">
        <authorList>
            <person name="Varghese N."/>
        </authorList>
    </citation>
    <scope>NUCLEOTIDE SEQUENCE [LARGE SCALE GENOMIC DNA]</scope>
    <source>
        <strain evidence="7">DSM 23407</strain>
    </source>
</reference>
<evidence type="ECO:0000256" key="2">
    <source>
        <dbReference type="ARBA" id="ARBA00022741"/>
    </source>
</evidence>